<keyword evidence="4 12" id="KW-0812">Transmembrane</keyword>
<feature type="transmembrane region" description="Helical" evidence="12">
    <location>
        <begin position="365"/>
        <end position="387"/>
    </location>
</feature>
<evidence type="ECO:0000256" key="6">
    <source>
        <dbReference type="ARBA" id="ARBA00022801"/>
    </source>
</evidence>
<accession>A0A561W0U0</accession>
<feature type="transmembrane region" description="Helical" evidence="12">
    <location>
        <begin position="736"/>
        <end position="758"/>
    </location>
</feature>
<evidence type="ECO:0000256" key="3">
    <source>
        <dbReference type="ARBA" id="ARBA00022670"/>
    </source>
</evidence>
<proteinExistence type="predicted"/>
<protein>
    <submittedName>
        <fullName evidence="14">Peptidase M48-like protein</fullName>
    </submittedName>
</protein>
<organism evidence="14 15">
    <name type="scientific">Micromonospora taraxaci</name>
    <dbReference type="NCBI Taxonomy" id="1316803"/>
    <lineage>
        <taxon>Bacteria</taxon>
        <taxon>Bacillati</taxon>
        <taxon>Actinomycetota</taxon>
        <taxon>Actinomycetes</taxon>
        <taxon>Micromonosporales</taxon>
        <taxon>Micromonosporaceae</taxon>
        <taxon>Micromonospora</taxon>
    </lineage>
</organism>
<dbReference type="InterPro" id="IPR050083">
    <property type="entry name" value="HtpX_protease"/>
</dbReference>
<feature type="transmembrane region" description="Helical" evidence="12">
    <location>
        <begin position="502"/>
        <end position="523"/>
    </location>
</feature>
<feature type="transmembrane region" description="Helical" evidence="12">
    <location>
        <begin position="468"/>
        <end position="490"/>
    </location>
</feature>
<feature type="transmembrane region" description="Helical" evidence="12">
    <location>
        <begin position="602"/>
        <end position="630"/>
    </location>
</feature>
<dbReference type="GO" id="GO:0004222">
    <property type="term" value="F:metalloendopeptidase activity"/>
    <property type="evidence" value="ECO:0007669"/>
    <property type="project" value="InterPro"/>
</dbReference>
<dbReference type="GeneID" id="300128386"/>
<keyword evidence="5" id="KW-0479">Metal-binding</keyword>
<feature type="transmembrane region" description="Helical" evidence="12">
    <location>
        <begin position="114"/>
        <end position="138"/>
    </location>
</feature>
<dbReference type="PANTHER" id="PTHR43221:SF2">
    <property type="entry name" value="PROTEASE HTPX HOMOLOG"/>
    <property type="match status" value="1"/>
</dbReference>
<feature type="domain" description="Peptidase M48" evidence="13">
    <location>
        <begin position="152"/>
        <end position="351"/>
    </location>
</feature>
<dbReference type="Proteomes" id="UP000317685">
    <property type="component" value="Unassembled WGS sequence"/>
</dbReference>
<evidence type="ECO:0000313" key="15">
    <source>
        <dbReference type="Proteomes" id="UP000317685"/>
    </source>
</evidence>
<feature type="transmembrane region" description="Helical" evidence="12">
    <location>
        <begin position="562"/>
        <end position="581"/>
    </location>
</feature>
<keyword evidence="6" id="KW-0378">Hydrolase</keyword>
<evidence type="ECO:0000256" key="9">
    <source>
        <dbReference type="ARBA" id="ARBA00023049"/>
    </source>
</evidence>
<feature type="transmembrane region" description="Helical" evidence="12">
    <location>
        <begin position="650"/>
        <end position="672"/>
    </location>
</feature>
<feature type="transmembrane region" description="Helical" evidence="12">
    <location>
        <begin position="33"/>
        <end position="55"/>
    </location>
</feature>
<dbReference type="PANTHER" id="PTHR43221">
    <property type="entry name" value="PROTEASE HTPX"/>
    <property type="match status" value="1"/>
</dbReference>
<keyword evidence="9" id="KW-0482">Metalloprotease</keyword>
<dbReference type="Gene3D" id="3.30.2010.10">
    <property type="entry name" value="Metalloproteases ('zincins'), catalytic domain"/>
    <property type="match status" value="1"/>
</dbReference>
<name>A0A561W0U0_9ACTN</name>
<feature type="region of interest" description="Disordered" evidence="11">
    <location>
        <begin position="1"/>
        <end position="22"/>
    </location>
</feature>
<comment type="cofactor">
    <cofactor evidence="1">
        <name>Zn(2+)</name>
        <dbReference type="ChEBI" id="CHEBI:29105"/>
    </cofactor>
</comment>
<dbReference type="Pfam" id="PF01435">
    <property type="entry name" value="Peptidase_M48"/>
    <property type="match status" value="1"/>
</dbReference>
<evidence type="ECO:0000256" key="8">
    <source>
        <dbReference type="ARBA" id="ARBA00022989"/>
    </source>
</evidence>
<dbReference type="GO" id="GO:0006508">
    <property type="term" value="P:proteolysis"/>
    <property type="evidence" value="ECO:0007669"/>
    <property type="project" value="UniProtKB-KW"/>
</dbReference>
<dbReference type="InterPro" id="IPR001915">
    <property type="entry name" value="Peptidase_M48"/>
</dbReference>
<evidence type="ECO:0000256" key="11">
    <source>
        <dbReference type="SAM" id="MobiDB-lite"/>
    </source>
</evidence>
<evidence type="ECO:0000256" key="2">
    <source>
        <dbReference type="ARBA" id="ARBA00022475"/>
    </source>
</evidence>
<dbReference type="AlphaFoldDB" id="A0A561W0U0"/>
<evidence type="ECO:0000256" key="1">
    <source>
        <dbReference type="ARBA" id="ARBA00001947"/>
    </source>
</evidence>
<dbReference type="GO" id="GO:0046872">
    <property type="term" value="F:metal ion binding"/>
    <property type="evidence" value="ECO:0007669"/>
    <property type="project" value="UniProtKB-KW"/>
</dbReference>
<evidence type="ECO:0000313" key="14">
    <source>
        <dbReference type="EMBL" id="TWG17477.1"/>
    </source>
</evidence>
<comment type="caution">
    <text evidence="14">The sequence shown here is derived from an EMBL/GenBank/DDBJ whole genome shotgun (WGS) entry which is preliminary data.</text>
</comment>
<dbReference type="EMBL" id="VIWZ01000001">
    <property type="protein sequence ID" value="TWG17477.1"/>
    <property type="molecule type" value="Genomic_DNA"/>
</dbReference>
<feature type="transmembrane region" description="Helical" evidence="12">
    <location>
        <begin position="779"/>
        <end position="803"/>
    </location>
</feature>
<keyword evidence="15" id="KW-1185">Reference proteome</keyword>
<keyword evidence="3" id="KW-0645">Protease</keyword>
<evidence type="ECO:0000256" key="7">
    <source>
        <dbReference type="ARBA" id="ARBA00022833"/>
    </source>
</evidence>
<evidence type="ECO:0000256" key="12">
    <source>
        <dbReference type="SAM" id="Phobius"/>
    </source>
</evidence>
<keyword evidence="2" id="KW-1003">Cell membrane</keyword>
<keyword evidence="7" id="KW-0862">Zinc</keyword>
<evidence type="ECO:0000256" key="10">
    <source>
        <dbReference type="ARBA" id="ARBA00023136"/>
    </source>
</evidence>
<gene>
    <name evidence="14" type="ORF">FHU34_112819</name>
</gene>
<evidence type="ECO:0000256" key="5">
    <source>
        <dbReference type="ARBA" id="ARBA00022723"/>
    </source>
</evidence>
<dbReference type="RefSeq" id="WP_145780494.1">
    <property type="nucleotide sequence ID" value="NZ_JBEZJF010000033.1"/>
</dbReference>
<keyword evidence="10 12" id="KW-0472">Membrane</keyword>
<reference evidence="14 15" key="1">
    <citation type="submission" date="2019-06" db="EMBL/GenBank/DDBJ databases">
        <title>Sequencing the genomes of 1000 actinobacteria strains.</title>
        <authorList>
            <person name="Klenk H.-P."/>
        </authorList>
    </citation>
    <scope>NUCLEOTIDE SEQUENCE [LARGE SCALE GENOMIC DNA]</scope>
    <source>
        <strain evidence="14 15">DSM 45885</strain>
    </source>
</reference>
<feature type="transmembrane region" description="Helical" evidence="12">
    <location>
        <begin position="393"/>
        <end position="415"/>
    </location>
</feature>
<feature type="transmembrane region" description="Helical" evidence="12">
    <location>
        <begin position="679"/>
        <end position="700"/>
    </location>
</feature>
<dbReference type="OrthoDB" id="4889053at2"/>
<feature type="transmembrane region" description="Helical" evidence="12">
    <location>
        <begin position="232"/>
        <end position="252"/>
    </location>
</feature>
<keyword evidence="8 12" id="KW-1133">Transmembrane helix</keyword>
<evidence type="ECO:0000256" key="4">
    <source>
        <dbReference type="ARBA" id="ARBA00022692"/>
    </source>
</evidence>
<sequence>MTGSAAPVRDEPHSAPPQPAPPVLAPAASTLRLALLVAVVLATSGFVFLTLYTFVPDRLDRLTTAISACEAERSAAPGWSDVPVVTEEDLRRSDAADRRMSDCFAPVLLDQLAFIAGGVALLIGLALTSYLSHPWWIVRQRRLKRLSEATAPELWGHLEQLSREMGLGRSPDWRIAPFTRTTGGQAFGLPWHRYVQLDAGLLVLHATNRPAFRAVVRHELAHLRHEDVDRTYLAIGIWRAFVAVALLPYLVLTLHPEMLRTPLDWHWRDVQLVAYPGQTTYRLVSLLVLTAVVYLTRNAILRERETYADVLAAGRGDGDALRAVLGRLPPLKHRWSRWGTHPDPRRRLATVVDHRLLSTTSLWELAGVGIAAGLVCSNAGFLVGINLLANPRLAYAAVGVLVGAVAVALLAVAIWRAVAIEPVRAPSALSWVVGPAALVAGFAGGSHLSLQVAAIAGASGIADSPSAWVVSILLLMAGGVAVAAWITSTARGVLTAPAPASWAMPAVVVVAALVGALLFAVWLPTSKLETGFAIRWGGLPAAGADIGWYGGIARWAEVRFDAAYRLVFNPFTLPFLTLLWLTPVIIRRCRIRGTADDQPLRVGYALAVGAIGAACVTVLGAVMPFAARAALPSWVRQQQEVVDGVPFFEIYAAAGVTVAEVVVAVVMGVIVARPGPYRPALAVLAGSTAAALSTLVIFFVTDPIACHVNVWDFSPEPARCFGLLYAQSFSRVGLEITVNGVVLAGPVMVLAGALGAAYRRRVPRIVPTTRPTGRLGRAVTTVLLILLVVFAVYVSVLILPLAYEDWLRRTFG</sequence>
<evidence type="ECO:0000259" key="13">
    <source>
        <dbReference type="Pfam" id="PF01435"/>
    </source>
</evidence>
<feature type="transmembrane region" description="Helical" evidence="12">
    <location>
        <begin position="272"/>
        <end position="295"/>
    </location>
</feature>
<feature type="transmembrane region" description="Helical" evidence="12">
    <location>
        <begin position="427"/>
        <end position="448"/>
    </location>
</feature>